<dbReference type="GO" id="GO:0005524">
    <property type="term" value="F:ATP binding"/>
    <property type="evidence" value="ECO:0007669"/>
    <property type="project" value="UniProtKB-KW"/>
</dbReference>
<keyword evidence="1" id="KW-0547">Nucleotide-binding</keyword>
<dbReference type="Gene3D" id="3.90.320.10">
    <property type="match status" value="1"/>
</dbReference>
<dbReference type="InterPro" id="IPR011604">
    <property type="entry name" value="PDDEXK-like_dom_sf"/>
</dbReference>
<keyword evidence="2" id="KW-0378">Hydrolase</keyword>
<accession>A0A5P8M470</accession>
<keyword evidence="3" id="KW-0067">ATP-binding</keyword>
<evidence type="ECO:0000313" key="6">
    <source>
        <dbReference type="Proteomes" id="UP000326779"/>
    </source>
</evidence>
<evidence type="ECO:0000256" key="2">
    <source>
        <dbReference type="ARBA" id="ARBA00022806"/>
    </source>
</evidence>
<evidence type="ECO:0000256" key="3">
    <source>
        <dbReference type="ARBA" id="ARBA00022840"/>
    </source>
</evidence>
<keyword evidence="2" id="KW-0347">Helicase</keyword>
<sequence length="396" mass="44618">MATPTQHSSLSASGAGKWLNNPPSLWMEEGLPNPSSPYAEEGTDAHRLVELKLKLATKQITKRQYTIQVNKLKAKSEYYGQAMEDYAQQHVDLVLEDLADMPDGELYSETRVDFGKWAPGGYGTADTILVNDDTLSIWDYKYGKGVRVRADHNVQLMLYALGAVDKLGLLYDFSTVKMTINQPRIDNLASFTMSLDDLLAWGKDVVMPAADKALNGEGPWDYSNPSSTAFYRAMGFDRHLAEKNLEIRKYKFREANTLTDDEIADILDQAPLIKRWLTAVEDYATDQVLNYGKTIPGYKVVEGRSNRVITDKDKAESILEAAGIKDIFRPQELKTLSALERLLGKKEFNTLLGELVEKPQGKPTMVPEEDHRQPFEKQSAQDDFDEYIDETDKGEN</sequence>
<dbReference type="GO" id="GO:0004386">
    <property type="term" value="F:helicase activity"/>
    <property type="evidence" value="ECO:0007669"/>
    <property type="project" value="UniProtKB-KW"/>
</dbReference>
<feature type="region of interest" description="Disordered" evidence="4">
    <location>
        <begin position="356"/>
        <end position="396"/>
    </location>
</feature>
<dbReference type="EMBL" id="CP045143">
    <property type="protein sequence ID" value="QFR23084.1"/>
    <property type="molecule type" value="Genomic_DNA"/>
</dbReference>
<dbReference type="RefSeq" id="WP_152260510.1">
    <property type="nucleotide sequence ID" value="NZ_CP045143.1"/>
</dbReference>
<name>A0A5P8M470_9LACO</name>
<organism evidence="5 6">
    <name type="scientific">Schleiferilactobacillus harbinensis</name>
    <dbReference type="NCBI Taxonomy" id="304207"/>
    <lineage>
        <taxon>Bacteria</taxon>
        <taxon>Bacillati</taxon>
        <taxon>Bacillota</taxon>
        <taxon>Bacilli</taxon>
        <taxon>Lactobacillales</taxon>
        <taxon>Lactobacillaceae</taxon>
        <taxon>Schleiferilactobacillus</taxon>
    </lineage>
</organism>
<dbReference type="InterPro" id="IPR021229">
    <property type="entry name" value="DUF2800"/>
</dbReference>
<protein>
    <submittedName>
        <fullName evidence="5">DUF2800 domain-containing protein</fullName>
    </submittedName>
</protein>
<dbReference type="Proteomes" id="UP000326779">
    <property type="component" value="Chromosome"/>
</dbReference>
<reference evidence="5 6" key="1">
    <citation type="submission" date="2019-10" db="EMBL/GenBank/DDBJ databases">
        <title>The completed genome of Lactobacillus harbinensis M1.</title>
        <authorList>
            <person name="Zheng Y."/>
        </authorList>
    </citation>
    <scope>NUCLEOTIDE SEQUENCE [LARGE SCALE GENOMIC DNA]</scope>
    <source>
        <strain evidence="5 6">M1</strain>
    </source>
</reference>
<evidence type="ECO:0000256" key="4">
    <source>
        <dbReference type="SAM" id="MobiDB-lite"/>
    </source>
</evidence>
<gene>
    <name evidence="5" type="ORF">D1010_06505</name>
</gene>
<evidence type="ECO:0000313" key="5">
    <source>
        <dbReference type="EMBL" id="QFR23084.1"/>
    </source>
</evidence>
<dbReference type="Pfam" id="PF10926">
    <property type="entry name" value="DUF2800"/>
    <property type="match status" value="1"/>
</dbReference>
<dbReference type="AlphaFoldDB" id="A0A5P8M470"/>
<dbReference type="KEGG" id="lhb:D1010_06505"/>
<evidence type="ECO:0000256" key="1">
    <source>
        <dbReference type="ARBA" id="ARBA00022741"/>
    </source>
</evidence>
<proteinExistence type="predicted"/>